<dbReference type="EMBL" id="FOQU01000001">
    <property type="protein sequence ID" value="SFH84703.1"/>
    <property type="molecule type" value="Genomic_DNA"/>
</dbReference>
<gene>
    <name evidence="2" type="ORF">SAMN05192543_101243</name>
</gene>
<dbReference type="AlphaFoldDB" id="A0A1I3DDE5"/>
<dbReference type="InterPro" id="IPR052755">
    <property type="entry name" value="Lysozyme_Inhibitor_LprI"/>
</dbReference>
<accession>A0A1I3DDE5</accession>
<sequence>MRKITTRPVSGTATSLTLCIAAAIWTTSADAASFDCKRAATPVEQAICADSALGDVDSQLAEIYKDTQVALPDAQASEIARIIVLTWANERLGFPGDAGGE</sequence>
<dbReference type="RefSeq" id="WP_091006532.1">
    <property type="nucleotide sequence ID" value="NZ_CP041743.1"/>
</dbReference>
<organism evidence="2 3">
    <name type="scientific">Paraburkholderia megapolitana</name>
    <dbReference type="NCBI Taxonomy" id="420953"/>
    <lineage>
        <taxon>Bacteria</taxon>
        <taxon>Pseudomonadati</taxon>
        <taxon>Pseudomonadota</taxon>
        <taxon>Betaproteobacteria</taxon>
        <taxon>Burkholderiales</taxon>
        <taxon>Burkholderiaceae</taxon>
        <taxon>Paraburkholderia</taxon>
    </lineage>
</organism>
<evidence type="ECO:0000256" key="1">
    <source>
        <dbReference type="SAM" id="SignalP"/>
    </source>
</evidence>
<dbReference type="OrthoDB" id="5450120at2"/>
<evidence type="ECO:0008006" key="4">
    <source>
        <dbReference type="Google" id="ProtNLM"/>
    </source>
</evidence>
<proteinExistence type="predicted"/>
<evidence type="ECO:0000313" key="2">
    <source>
        <dbReference type="EMBL" id="SFH84703.1"/>
    </source>
</evidence>
<evidence type="ECO:0000313" key="3">
    <source>
        <dbReference type="Proteomes" id="UP000199548"/>
    </source>
</evidence>
<dbReference type="Proteomes" id="UP000199548">
    <property type="component" value="Unassembled WGS sequence"/>
</dbReference>
<dbReference type="PANTHER" id="PTHR37549:SF1">
    <property type="entry name" value="LIPOPROTEIN LPRI"/>
    <property type="match status" value="1"/>
</dbReference>
<name>A0A1I3DDE5_9BURK</name>
<reference evidence="2 3" key="1">
    <citation type="submission" date="2016-10" db="EMBL/GenBank/DDBJ databases">
        <authorList>
            <person name="de Groot N.N."/>
        </authorList>
    </citation>
    <scope>NUCLEOTIDE SEQUENCE [LARGE SCALE GENOMIC DNA]</scope>
    <source>
        <strain evidence="2 3">LMG 23650</strain>
    </source>
</reference>
<dbReference type="GO" id="GO:0005576">
    <property type="term" value="C:extracellular region"/>
    <property type="evidence" value="ECO:0007669"/>
    <property type="project" value="TreeGrafter"/>
</dbReference>
<dbReference type="PANTHER" id="PTHR37549">
    <property type="entry name" value="LIPOPROTEIN LPRI"/>
    <property type="match status" value="1"/>
</dbReference>
<protein>
    <recommendedName>
        <fullName evidence="4">Lysozyme inhibitor LprI N-terminal domain-containing protein</fullName>
    </recommendedName>
</protein>
<keyword evidence="1" id="KW-0732">Signal</keyword>
<keyword evidence="3" id="KW-1185">Reference proteome</keyword>
<feature type="signal peptide" evidence="1">
    <location>
        <begin position="1"/>
        <end position="31"/>
    </location>
</feature>
<feature type="chain" id="PRO_5011578089" description="Lysozyme inhibitor LprI N-terminal domain-containing protein" evidence="1">
    <location>
        <begin position="32"/>
        <end position="101"/>
    </location>
</feature>